<organism evidence="1 2">
    <name type="scientific">Pediococcus stilesii</name>
    <dbReference type="NCBI Taxonomy" id="331679"/>
    <lineage>
        <taxon>Bacteria</taxon>
        <taxon>Bacillati</taxon>
        <taxon>Bacillota</taxon>
        <taxon>Bacilli</taxon>
        <taxon>Lactobacillales</taxon>
        <taxon>Lactobacillaceae</taxon>
        <taxon>Pediococcus</taxon>
    </lineage>
</organism>
<keyword evidence="2" id="KW-1185">Reference proteome</keyword>
<evidence type="ECO:0000313" key="1">
    <source>
        <dbReference type="EMBL" id="KRN94554.1"/>
    </source>
</evidence>
<evidence type="ECO:0000313" key="2">
    <source>
        <dbReference type="Proteomes" id="UP000051859"/>
    </source>
</evidence>
<dbReference type="PATRIC" id="fig|331679.3.peg.1209"/>
<dbReference type="Proteomes" id="UP000051859">
    <property type="component" value="Unassembled WGS sequence"/>
</dbReference>
<protein>
    <submittedName>
        <fullName evidence="1">Uncharacterized protein</fullName>
    </submittedName>
</protein>
<dbReference type="RefSeq" id="WP_057801860.1">
    <property type="nucleotide sequence ID" value="NZ_JQBX01000004.1"/>
</dbReference>
<comment type="caution">
    <text evidence="1">The sequence shown here is derived from an EMBL/GenBank/DDBJ whole genome shotgun (WGS) entry which is preliminary data.</text>
</comment>
<dbReference type="STRING" id="331679.IV81_GL001186"/>
<proteinExistence type="predicted"/>
<dbReference type="EMBL" id="JQBX01000004">
    <property type="protein sequence ID" value="KRN94554.1"/>
    <property type="molecule type" value="Genomic_DNA"/>
</dbReference>
<reference evidence="1 2" key="1">
    <citation type="journal article" date="2015" name="Genome Announc.">
        <title>Expanding the biotechnology potential of lactobacilli through comparative genomics of 213 strains and associated genera.</title>
        <authorList>
            <person name="Sun Z."/>
            <person name="Harris H.M."/>
            <person name="McCann A."/>
            <person name="Guo C."/>
            <person name="Argimon S."/>
            <person name="Zhang W."/>
            <person name="Yang X."/>
            <person name="Jeffery I.B."/>
            <person name="Cooney J.C."/>
            <person name="Kagawa T.F."/>
            <person name="Liu W."/>
            <person name="Song Y."/>
            <person name="Salvetti E."/>
            <person name="Wrobel A."/>
            <person name="Rasinkangas P."/>
            <person name="Parkhill J."/>
            <person name="Rea M.C."/>
            <person name="O'Sullivan O."/>
            <person name="Ritari J."/>
            <person name="Douillard F.P."/>
            <person name="Paul Ross R."/>
            <person name="Yang R."/>
            <person name="Briner A.E."/>
            <person name="Felis G.E."/>
            <person name="de Vos W.M."/>
            <person name="Barrangou R."/>
            <person name="Klaenhammer T.R."/>
            <person name="Caufield P.W."/>
            <person name="Cui Y."/>
            <person name="Zhang H."/>
            <person name="O'Toole P.W."/>
        </authorList>
    </citation>
    <scope>NUCLEOTIDE SEQUENCE [LARGE SCALE GENOMIC DNA]</scope>
    <source>
        <strain evidence="1 2">DSM 18001</strain>
    </source>
</reference>
<name>A0A0R2L5K9_9LACO</name>
<sequence>MEAKNKNLESLNEKTLQHQLQLISKSSEKANPLELSVLTDAMVRVFDALNISEQRKSIL</sequence>
<dbReference type="AlphaFoldDB" id="A0A0R2L5K9"/>
<gene>
    <name evidence="1" type="ORF">IV81_GL001186</name>
</gene>
<accession>A0A0R2L5K9</accession>